<protein>
    <submittedName>
        <fullName evidence="5">Tol-pal system protein YbgF</fullName>
    </submittedName>
</protein>
<proteinExistence type="inferred from homology"/>
<dbReference type="HAMAP" id="MF_02066">
    <property type="entry name" value="CpoB"/>
    <property type="match status" value="1"/>
</dbReference>
<dbReference type="Pfam" id="PF13432">
    <property type="entry name" value="TPR_16"/>
    <property type="match status" value="1"/>
</dbReference>
<reference evidence="5" key="1">
    <citation type="journal article" date="2021" name="Environ. Microbiol.">
        <title>Genomic characterization of three novel Desulfobacterota classes expand the metabolic and phylogenetic diversity of the phylum.</title>
        <authorList>
            <person name="Murphy C.L."/>
            <person name="Biggerstaff J."/>
            <person name="Eichhorn A."/>
            <person name="Ewing E."/>
            <person name="Shahan R."/>
            <person name="Soriano D."/>
            <person name="Stewart S."/>
            <person name="VanMol K."/>
            <person name="Walker R."/>
            <person name="Walters P."/>
            <person name="Elshahed M.S."/>
            <person name="Youssef N.H."/>
        </authorList>
    </citation>
    <scope>NUCLEOTIDE SEQUENCE</scope>
    <source>
        <strain evidence="5">Zod_Metabat.24</strain>
    </source>
</reference>
<gene>
    <name evidence="5" type="primary">ybgF</name>
    <name evidence="5" type="ORF">JW984_10390</name>
</gene>
<evidence type="ECO:0000256" key="1">
    <source>
        <dbReference type="PROSITE-ProRule" id="PRU00339"/>
    </source>
</evidence>
<accession>A0A9D8KFF4</accession>
<comment type="caution">
    <text evidence="5">The sequence shown here is derived from an EMBL/GenBank/DDBJ whole genome shotgun (WGS) entry which is preliminary data.</text>
</comment>
<evidence type="ECO:0000256" key="3">
    <source>
        <dbReference type="SAM" id="MobiDB-lite"/>
    </source>
</evidence>
<feature type="coiled-coil region" evidence="2">
    <location>
        <begin position="93"/>
        <end position="127"/>
    </location>
</feature>
<reference evidence="5" key="2">
    <citation type="submission" date="2021-01" db="EMBL/GenBank/DDBJ databases">
        <authorList>
            <person name="Hahn C.R."/>
            <person name="Youssef N.H."/>
            <person name="Elshahed M."/>
        </authorList>
    </citation>
    <scope>NUCLEOTIDE SEQUENCE</scope>
    <source>
        <strain evidence="5">Zod_Metabat.24</strain>
    </source>
</reference>
<dbReference type="GO" id="GO:0051301">
    <property type="term" value="P:cell division"/>
    <property type="evidence" value="ECO:0007669"/>
    <property type="project" value="InterPro"/>
</dbReference>
<keyword evidence="4" id="KW-0732">Signal</keyword>
<dbReference type="Gene3D" id="1.25.40.10">
    <property type="entry name" value="Tetratricopeptide repeat domain"/>
    <property type="match status" value="1"/>
</dbReference>
<evidence type="ECO:0000256" key="4">
    <source>
        <dbReference type="SAM" id="SignalP"/>
    </source>
</evidence>
<feature type="repeat" description="TPR" evidence="1">
    <location>
        <begin position="211"/>
        <end position="244"/>
    </location>
</feature>
<dbReference type="Proteomes" id="UP000809273">
    <property type="component" value="Unassembled WGS sequence"/>
</dbReference>
<sequence>MFKVFNVKALKHAPIPLIIVFLSSAIVSSCASMSTVDNLQREVSSLREEMSTLKDKTLERSAETGANYYTVQEELKSLRGTYEESAHEFEQGIKDLKVLKEVVNRTIAEMENRFYEIEKRLAAIEKKLGITPPLPTKTNSPTDTETETTETEVETTESPKKPAVDDTIGSELGNEAIYNSAKEKFQKKDYDGAIESYEAYLKAYPKSPLADNSRFGVGDCYYEKGDYERAILEYSRVIKEYPDGNKVASSLLKIGYAFAAMGDTDNARSALMEVIKKYPGEPQAELAKKKLEKL</sequence>
<dbReference type="Pfam" id="PF13174">
    <property type="entry name" value="TPR_6"/>
    <property type="match status" value="1"/>
</dbReference>
<dbReference type="EMBL" id="JAFGIX010000053">
    <property type="protein sequence ID" value="MBN1573592.1"/>
    <property type="molecule type" value="Genomic_DNA"/>
</dbReference>
<feature type="region of interest" description="Disordered" evidence="3">
    <location>
        <begin position="132"/>
        <end position="169"/>
    </location>
</feature>
<keyword evidence="2" id="KW-0175">Coiled coil</keyword>
<evidence type="ECO:0000256" key="2">
    <source>
        <dbReference type="SAM" id="Coils"/>
    </source>
</evidence>
<evidence type="ECO:0000313" key="5">
    <source>
        <dbReference type="EMBL" id="MBN1573592.1"/>
    </source>
</evidence>
<dbReference type="InterPro" id="IPR011990">
    <property type="entry name" value="TPR-like_helical_dom_sf"/>
</dbReference>
<dbReference type="SMART" id="SM00028">
    <property type="entry name" value="TPR"/>
    <property type="match status" value="3"/>
</dbReference>
<feature type="chain" id="PRO_5039940513" evidence="4">
    <location>
        <begin position="32"/>
        <end position="294"/>
    </location>
</feature>
<dbReference type="InterPro" id="IPR019734">
    <property type="entry name" value="TPR_rpt"/>
</dbReference>
<evidence type="ECO:0000313" key="6">
    <source>
        <dbReference type="Proteomes" id="UP000809273"/>
    </source>
</evidence>
<dbReference type="Gene3D" id="1.20.5.1700">
    <property type="match status" value="1"/>
</dbReference>
<dbReference type="InterPro" id="IPR014162">
    <property type="entry name" value="CpoB_C"/>
</dbReference>
<keyword evidence="1" id="KW-0802">TPR repeat</keyword>
<dbReference type="InterPro" id="IPR034706">
    <property type="entry name" value="CpoB"/>
</dbReference>
<dbReference type="NCBIfam" id="TIGR02795">
    <property type="entry name" value="tol_pal_ybgF"/>
    <property type="match status" value="1"/>
</dbReference>
<dbReference type="AlphaFoldDB" id="A0A9D8KFF4"/>
<name>A0A9D8KFF4_9DELT</name>
<dbReference type="PROSITE" id="PS50005">
    <property type="entry name" value="TPR"/>
    <property type="match status" value="1"/>
</dbReference>
<feature type="signal peptide" evidence="4">
    <location>
        <begin position="1"/>
        <end position="31"/>
    </location>
</feature>
<feature type="compositionally biased region" description="Acidic residues" evidence="3">
    <location>
        <begin position="144"/>
        <end position="155"/>
    </location>
</feature>
<dbReference type="SUPFAM" id="SSF48452">
    <property type="entry name" value="TPR-like"/>
    <property type="match status" value="1"/>
</dbReference>
<dbReference type="PROSITE" id="PS51257">
    <property type="entry name" value="PROKAR_LIPOPROTEIN"/>
    <property type="match status" value="1"/>
</dbReference>
<organism evidence="5 6">
    <name type="scientific">Candidatus Zymogenus saltonus</name>
    <dbReference type="NCBI Taxonomy" id="2844893"/>
    <lineage>
        <taxon>Bacteria</taxon>
        <taxon>Deltaproteobacteria</taxon>
        <taxon>Candidatus Zymogenia</taxon>
        <taxon>Candidatus Zymogeniales</taxon>
        <taxon>Candidatus Zymogenaceae</taxon>
        <taxon>Candidatus Zymogenus</taxon>
    </lineage>
</organism>